<dbReference type="InterPro" id="IPR013096">
    <property type="entry name" value="Cupin_2"/>
</dbReference>
<dbReference type="PANTHER" id="PTHR36114:SF1">
    <property type="entry name" value="16.7 KDA PROTEIN IN WHIE LOCUS"/>
    <property type="match status" value="1"/>
</dbReference>
<keyword evidence="4" id="KW-1185">Reference proteome</keyword>
<reference evidence="3 4" key="1">
    <citation type="submission" date="2018-03" db="EMBL/GenBank/DDBJ databases">
        <title>Genomic Encyclopedia of Archaeal and Bacterial Type Strains, Phase II (KMG-II): from individual species to whole genera.</title>
        <authorList>
            <person name="Goeker M."/>
        </authorList>
    </citation>
    <scope>NUCLEOTIDE SEQUENCE [LARGE SCALE GENOMIC DNA]</scope>
    <source>
        <strain evidence="3 4">DSM 45211</strain>
    </source>
</reference>
<dbReference type="RefSeq" id="WP_205740683.1">
    <property type="nucleotide sequence ID" value="NZ_ML142902.1"/>
</dbReference>
<organism evidence="3 4">
    <name type="scientific">Haloactinopolyspora alba</name>
    <dbReference type="NCBI Taxonomy" id="648780"/>
    <lineage>
        <taxon>Bacteria</taxon>
        <taxon>Bacillati</taxon>
        <taxon>Actinomycetota</taxon>
        <taxon>Actinomycetes</taxon>
        <taxon>Jiangellales</taxon>
        <taxon>Jiangellaceae</taxon>
        <taxon>Haloactinopolyspora</taxon>
    </lineage>
</organism>
<dbReference type="InterPro" id="IPR014710">
    <property type="entry name" value="RmlC-like_jellyroll"/>
</dbReference>
<dbReference type="Gene3D" id="2.60.120.10">
    <property type="entry name" value="Jelly Rolls"/>
    <property type="match status" value="1"/>
</dbReference>
<evidence type="ECO:0000313" key="4">
    <source>
        <dbReference type="Proteomes" id="UP000243528"/>
    </source>
</evidence>
<dbReference type="AlphaFoldDB" id="A0A2P8E151"/>
<dbReference type="EMBL" id="PYGE01000008">
    <property type="protein sequence ID" value="PSL03188.1"/>
    <property type="molecule type" value="Genomic_DNA"/>
</dbReference>
<dbReference type="PANTHER" id="PTHR36114">
    <property type="entry name" value="16.7 KDA PROTEIN IN WHIE LOCUS"/>
    <property type="match status" value="1"/>
</dbReference>
<dbReference type="SUPFAM" id="SSF51182">
    <property type="entry name" value="RmlC-like cupins"/>
    <property type="match status" value="1"/>
</dbReference>
<protein>
    <submittedName>
        <fullName evidence="3">Cupin domain-containing protein</fullName>
    </submittedName>
</protein>
<name>A0A2P8E151_9ACTN</name>
<dbReference type="InterPro" id="IPR052044">
    <property type="entry name" value="PKS_Associated_Protein"/>
</dbReference>
<dbReference type="Proteomes" id="UP000243528">
    <property type="component" value="Unassembled WGS sequence"/>
</dbReference>
<comment type="caution">
    <text evidence="3">The sequence shown here is derived from an EMBL/GenBank/DDBJ whole genome shotgun (WGS) entry which is preliminary data.</text>
</comment>
<evidence type="ECO:0000313" key="3">
    <source>
        <dbReference type="EMBL" id="PSL03188.1"/>
    </source>
</evidence>
<feature type="domain" description="Cupin type-2" evidence="2">
    <location>
        <begin position="36"/>
        <end position="105"/>
    </location>
</feature>
<dbReference type="Pfam" id="PF07883">
    <property type="entry name" value="Cupin_2"/>
    <property type="match status" value="1"/>
</dbReference>
<sequence>MHIRPDDVDTVSFGWGTIKWFVTPTSVEGAATTQGEVVILPGQGHERHHHPGAEELIYVVSGEAEQTVGDGAPFTIREGDAVHIPAGTFHSTFNRTWRQLRLVVTYSPGGEERALEAAPDFQRHDPGTGPQWERSGTTDTAVVT</sequence>
<evidence type="ECO:0000259" key="2">
    <source>
        <dbReference type="Pfam" id="PF07883"/>
    </source>
</evidence>
<accession>A0A2P8E151</accession>
<gene>
    <name evidence="3" type="ORF">CLV30_108100</name>
</gene>
<feature type="region of interest" description="Disordered" evidence="1">
    <location>
        <begin position="118"/>
        <end position="144"/>
    </location>
</feature>
<evidence type="ECO:0000256" key="1">
    <source>
        <dbReference type="SAM" id="MobiDB-lite"/>
    </source>
</evidence>
<feature type="compositionally biased region" description="Polar residues" evidence="1">
    <location>
        <begin position="134"/>
        <end position="144"/>
    </location>
</feature>
<dbReference type="InterPro" id="IPR011051">
    <property type="entry name" value="RmlC_Cupin_sf"/>
</dbReference>
<proteinExistence type="predicted"/>